<evidence type="ECO:0000256" key="11">
    <source>
        <dbReference type="ARBA" id="ARBA00022843"/>
    </source>
</evidence>
<comment type="catalytic activity">
    <reaction evidence="12">
        <text>D-glyceraldehyde + ATP = D-glyceraldehyde 3-phosphate + ADP + H(+)</text>
        <dbReference type="Rhea" id="RHEA:13941"/>
        <dbReference type="ChEBI" id="CHEBI:15378"/>
        <dbReference type="ChEBI" id="CHEBI:17378"/>
        <dbReference type="ChEBI" id="CHEBI:30616"/>
        <dbReference type="ChEBI" id="CHEBI:59776"/>
        <dbReference type="ChEBI" id="CHEBI:456216"/>
        <dbReference type="EC" id="2.7.1.28"/>
    </reaction>
</comment>
<dbReference type="NCBIfam" id="TIGR02361">
    <property type="entry name" value="dak_ATP"/>
    <property type="match status" value="1"/>
</dbReference>
<dbReference type="PROSITE" id="PS51480">
    <property type="entry name" value="DHAL"/>
    <property type="match status" value="1"/>
</dbReference>
<dbReference type="InterPro" id="IPR059120">
    <property type="entry name" value="Cullin-like_AB"/>
</dbReference>
<keyword evidence="11" id="KW-0832">Ubl conjugation</keyword>
<dbReference type="Gene3D" id="3.30.230.130">
    <property type="entry name" value="Cullin, Chain C, Domain 2"/>
    <property type="match status" value="1"/>
</dbReference>
<evidence type="ECO:0000256" key="4">
    <source>
        <dbReference type="ARBA" id="ARBA00008757"/>
    </source>
</evidence>
<keyword evidence="6" id="KW-0808">Transferase</keyword>
<dbReference type="GO" id="GO:0005643">
    <property type="term" value="C:nuclear pore"/>
    <property type="evidence" value="ECO:0007669"/>
    <property type="project" value="InterPro"/>
</dbReference>
<name>A0AAD4CXD8_ASPNN</name>
<dbReference type="InterPro" id="IPR019559">
    <property type="entry name" value="Cullin_neddylation_domain"/>
</dbReference>
<dbReference type="GO" id="GO:0006071">
    <property type="term" value="P:glycerol metabolic process"/>
    <property type="evidence" value="ECO:0007669"/>
    <property type="project" value="UniProtKB-KW"/>
</dbReference>
<keyword evidence="10" id="KW-0067">ATP-binding</keyword>
<dbReference type="SUPFAM" id="SSF82549">
    <property type="entry name" value="DAK1/DegV-like"/>
    <property type="match status" value="1"/>
</dbReference>
<dbReference type="FunFam" id="3.30.230.130:FF:000006">
    <property type="entry name" value="Cullin-4 like"/>
    <property type="match status" value="1"/>
</dbReference>
<dbReference type="InterPro" id="IPR036317">
    <property type="entry name" value="Cullin_homology_sf"/>
</dbReference>
<dbReference type="EMBL" id="VCAU01000003">
    <property type="protein sequence ID" value="KAF9894495.1"/>
    <property type="molecule type" value="Genomic_DNA"/>
</dbReference>
<feature type="domain" description="Cullin family profile" evidence="19">
    <location>
        <begin position="2181"/>
        <end position="2424"/>
    </location>
</feature>
<dbReference type="FunFam" id="3.30.1180.20:FF:000001">
    <property type="entry name" value="Dihydroxyacetone kinase 1"/>
    <property type="match status" value="1"/>
</dbReference>
<evidence type="ECO:0000256" key="13">
    <source>
        <dbReference type="ARBA" id="ARBA00048898"/>
    </source>
</evidence>
<dbReference type="Proteomes" id="UP001194746">
    <property type="component" value="Unassembled WGS sequence"/>
</dbReference>
<comment type="catalytic activity">
    <reaction evidence="13">
        <text>dihydroxyacetone + ATP = dihydroxyacetone phosphate + ADP + H(+)</text>
        <dbReference type="Rhea" id="RHEA:15773"/>
        <dbReference type="ChEBI" id="CHEBI:15378"/>
        <dbReference type="ChEBI" id="CHEBI:16016"/>
        <dbReference type="ChEBI" id="CHEBI:30616"/>
        <dbReference type="ChEBI" id="CHEBI:57642"/>
        <dbReference type="ChEBI" id="CHEBI:456216"/>
        <dbReference type="EC" id="2.7.1.29"/>
    </reaction>
</comment>
<accession>A0AAD4CXD8</accession>
<evidence type="ECO:0000256" key="14">
    <source>
        <dbReference type="PIRSR" id="PIRSR612734-1"/>
    </source>
</evidence>
<dbReference type="InterPro" id="IPR016159">
    <property type="entry name" value="Cullin_repeat-like_dom_sf"/>
</dbReference>
<evidence type="ECO:0000313" key="23">
    <source>
        <dbReference type="Proteomes" id="UP001194746"/>
    </source>
</evidence>
<comment type="pathway">
    <text evidence="2">Polyol metabolism; glycerol fermentation; glycerone phosphate from glycerol (oxidative route): step 2/2.</text>
</comment>
<dbReference type="GO" id="GO:0050354">
    <property type="term" value="F:triokinase activity"/>
    <property type="evidence" value="ECO:0007669"/>
    <property type="project" value="UniProtKB-EC"/>
</dbReference>
<dbReference type="Pfam" id="PF02734">
    <property type="entry name" value="Dak2"/>
    <property type="match status" value="1"/>
</dbReference>
<evidence type="ECO:0000256" key="9">
    <source>
        <dbReference type="ARBA" id="ARBA00022798"/>
    </source>
</evidence>
<dbReference type="GO" id="GO:0006511">
    <property type="term" value="P:ubiquitin-dependent protein catabolic process"/>
    <property type="evidence" value="ECO:0007669"/>
    <property type="project" value="InterPro"/>
</dbReference>
<sequence>MGDIDTVASLRGLYQDLSAVSASSIVNVERLRVELESHIKDFRKLLDKPAKNNASRQAVLSGKITLDNVEYSINEEFQQGALQLADALNIDELEAASLFLDGQDVALALDRTPLVAAIMRFHERRQFLLESLRLIFQETFEVEREFAQEIMLEMVAFVVDIKNGPLRNASLYARKCMKSMEDIEQWLVLLGEQIQKASIVGAPDDGDVIEAIEYQRFSLLQQHESLGAILYYMFKGPYTSPEDLRLLLNRLRKLDRFDGLLVHYVPSIIAAFVQHGSPESPSSYNEARSLNTAVTSTRDGQTWTLPTFHSAIIALWLAIYSGWDFDGPSSPLQGVDLEKEAEERTKMFMTALDDGGVDFMLAICSGVNNEEWADPARTELVGLLLKESSSAMLESDPCAGYLKTLLMESFEVFAESCVANMPDAVRLLKSEEDSQRLDQITALRDGLTSSLHRGIVEARTHLESFLMVMAFAFEKRPDSAQEFWADPDGNLYGFLQWASKRQTVPRVSAFCELLCSISGGEENAVAAHTFLSEEDKFLSAKFKRSTTMNWTQMFAELQLYARRVTEKPSPSTSQTVLRARKSEPTDMTEPESPVMLTCYLRLLGHLCKQSALIRDWMLQHPSFNIVSTLLTLSSGQIPTHLRATVFDTLASLMAHRSSHNGNEMWLSIDQWISSGSISSSGMGKVPLVSNPLIWHEQQAFQKIGESFDQTNAFVTLIYSITIPSVDAAESHILLPFPESLGSSYRMPGIEPYIDFILGHAFARKIPDLNERQTRLLTHNCLNFVVACLRSFNEHLVTVLSQPSVPSDSPLKTSSLLSYVRLHPFARVVEWLFNEDVIKSIFTAAQQEVSEVARASSDSVLVLLLARSLEVMDLMMDLQSTYFNIVRPLIKSQSGGNRINVANSSLGAFEDNVLNNLIIIPALCLYCSTGHEQLTVTSMTLLEKLSSSTKLNKITSPELAKWRSSNKIVEVLSTEVDVDNVAHPLVSQMQPEIRELECGPQASGYIIRESLLALLNSCLSMITDRPTVAHVLLGFRSVGNILDVPSDGMFANGSSLLHAVIAFLQNYPDIVEGNIVPWMVHLKRMAFEVLKHLWSSKLSSYFTLAEMRSSRFLSTMLANQPIIGHNTLWDRYPVITDEFWASDSATALSEFLLFRSYLYAYAATEIRSATKLGSPALQADIISTLFGNSTSDTGDMVSNPTVFDLFDFADLDVAEEFQLPVLPLLDGINVDLCAKPQADHALVLYSLAEINELIQIRKQELLSGGQVRHQFEEQLEAETHNLTLVIRSINHSRQISYNRYLALRSWTELITTMLTCSEIEGGRKSTFILHTIQLILPKLEAAIEDDLPEAIELARLAETLVGKLEASTAKTGPSRRGGDVIDEKLHQLFQICVRGVVMAAGNVTLRETFYNICSLYIGRVTPTEPSHSGMKHHNHQVIKMAGPALIETICDDAYAGQETCRVSALLLLNLFAALDKQADSTLAEAISHSNYLSLFLDAIRTLPVELRHAQANDTPMLLSYYESLLSLLQQLCQTKNGATHVIKTGLFQAVRESQLFAADPDLGIDIDNPDALRKYYDLLGSILRVIVSAVFSRGLQNEQMMEQTREFLAENRQSMVGIFKRLAKIGGNPAVGHQRALGDLAKSYMALVAATDFLEREDSEVQESMGPSPGFIWILLLLSAPPLHPPLGQSRVDAAELKRRHRAEERNHATLDKDHRLHPSSSQINKRPRLSPLSSDTAPTDTGKELRSTDKMYNFSNQDPKAGTSFGQGSASGPGPSAASVKPRSFNAVSRQSNFTPHTGAKRLVVKNLRTGSRLNQDSYFDKVWGQLDAALTAIFDGGKPETSLEELYKGAENVCRQQRATALVKKLQDRCREHVAGKLRDTLLAKAGGGSNIDTLRAVVDAWSAWQSKLVTIRWMFYYLDQSFLLHSKEYPVIREMGLIQFRNHIFTDPMLEPKILQGACDLVEADRDGEQSMIADSSLLRNAIELFHGLDIYSSSFEPLFVSKSEKFFTTWAQREAAGYLATFAENSHRLIQREVDRCELFSLNRNTKQRLSELLDQILVEDQEDVLLQQKEILGLLRTRNKVALEKLYTLLQRKELGAKLKGAFSAYIIEEGSGVVFDVEKEAEMIVGLLEFKQHLDEIWINSFHRHEELGHTLREAFETFMNKGKKSESTGGTDNPKTGEMIAKYVDRLLKGGLRLPSGPIAGDVALADEDAEINRQLDQVLDLFRFVHGKAVFEAFYKNDLARRLLMGRSASDDAEKSMLARLKSECGSSFTHNLESMFKDMDVARDEMVAYKSLQSERRHRLPIDLNVSVLSAASWPSYPDVQVRIPPEVATAVNDFEKFYNSKYNGRKLNWKHQLAHCQLRARFPKGDKELVVSSFQAVVLLLFNEIPEGGTLSYAQIQEATTLSEKELKRTLQSLACAKYRVLNKKPKGREVNTVDEFSYNAGFSDAKMRIKINQIQLKETKEENKTTHERVAADRHYETQAAIVRIMKSRKTITHPELVAEVITATRSRGVLDPADIKHNIEKLIEKDYMEREEGNRYHFRCTRASGADQKPDQVNELLHFFPASNGLETDYKHFFEDPNHLVLTALHSLTLTNPALAFDPDNKVIFRRPDAVTKNKVAIVSGGGSGHEPAFAGYVGRGFLDASAAGTIFASPSAEQIRKAAMDFVDNEKGVLIIPMNYTGDVLNFGMAAEKARAAGIKAEFFAINDDVGVGKKKSGKVGRRGIGGGILVLKIVSALAEAGGSLEEVYQTAQFANKNLASVGSSLEHVHIPGREHSGDSIPHGEVEVGMGIHNEPGSHRMKATLPALVKTMLLQILDHNDPDRAYVTHQPGDEFVLLINNLGSVSTLELSGITDEVYRQLERDHNIKPVRIIQGTFLTSLNGLGFSISLLKLADNGLGPGKSFLELLDAPAEAVGWSAPIRPSTWAHRSDAPVEIKKTRPAEDLPSNLRLDPAVLKKVLGAGLQRVIKAEPLVTRYDTIVGDGDCGVGLKRGAEAIQKLLDDPSKITDDLVIAVAHIITVVENTMDGTSGAIYAIFLNALAHGLREHDKSSPTPVSAEIWGAALKHARLALSKYTPARPGDRTMIDALVPFCETLLNSKDVHAAAKDAFDAADATKSMKASLGRTVYVGGEEEWVGKIPDPGAYGLAEFLAGLAEAI</sequence>
<reference evidence="22" key="1">
    <citation type="journal article" date="2019" name="Beilstein J. Org. Chem.">
        <title>Nanangenines: drimane sesquiterpenoids as the dominant metabolite cohort of a novel Australian fungus, Aspergillus nanangensis.</title>
        <authorList>
            <person name="Lacey H.J."/>
            <person name="Gilchrist C.L.M."/>
            <person name="Crombie A."/>
            <person name="Kalaitzis J.A."/>
            <person name="Vuong D."/>
            <person name="Rutledge P.J."/>
            <person name="Turner P."/>
            <person name="Pitt J.I."/>
            <person name="Lacey E."/>
            <person name="Chooi Y.H."/>
            <person name="Piggott A.M."/>
        </authorList>
    </citation>
    <scope>NUCLEOTIDE SEQUENCE</scope>
    <source>
        <strain evidence="22">MST-FP2251</strain>
    </source>
</reference>
<dbReference type="PROSITE" id="PS51481">
    <property type="entry name" value="DHAK"/>
    <property type="match status" value="1"/>
</dbReference>
<protein>
    <recommendedName>
        <fullName evidence="24">Cullin-4B</fullName>
    </recommendedName>
</protein>
<evidence type="ECO:0000313" key="22">
    <source>
        <dbReference type="EMBL" id="KAF9894495.1"/>
    </source>
</evidence>
<comment type="similarity">
    <text evidence="4">Belongs to the dihydroxyacetone kinase (DAK) family.</text>
</comment>
<evidence type="ECO:0000256" key="5">
    <source>
        <dbReference type="ARBA" id="ARBA00022499"/>
    </source>
</evidence>
<dbReference type="InterPro" id="IPR036390">
    <property type="entry name" value="WH_DNA-bd_sf"/>
</dbReference>
<dbReference type="FunFam" id="1.20.1310.10:FF:000035">
    <property type="entry name" value="Ubiquitin ligase subunit CulD, putative"/>
    <property type="match status" value="1"/>
</dbReference>
<dbReference type="InterPro" id="IPR036388">
    <property type="entry name" value="WH-like_DNA-bd_sf"/>
</dbReference>
<keyword evidence="9" id="KW-0319">Glycerol metabolism</keyword>
<dbReference type="FunFam" id="1.10.10.10:FF:000014">
    <property type="entry name" value="Cullin 1"/>
    <property type="match status" value="1"/>
</dbReference>
<dbReference type="Pfam" id="PF26557">
    <property type="entry name" value="Cullin_AB"/>
    <property type="match status" value="1"/>
</dbReference>
<dbReference type="SUPFAM" id="SSF75632">
    <property type="entry name" value="Cullin homology domain"/>
    <property type="match status" value="1"/>
</dbReference>
<dbReference type="GO" id="GO:0031625">
    <property type="term" value="F:ubiquitin protein ligase binding"/>
    <property type="evidence" value="ECO:0007669"/>
    <property type="project" value="InterPro"/>
</dbReference>
<dbReference type="GO" id="GO:0004371">
    <property type="term" value="F:glycerone kinase activity"/>
    <property type="evidence" value="ECO:0007669"/>
    <property type="project" value="UniProtKB-EC"/>
</dbReference>
<evidence type="ECO:0000259" key="21">
    <source>
        <dbReference type="PROSITE" id="PS51481"/>
    </source>
</evidence>
<dbReference type="FunFam" id="1.20.1310.10:FF:000044">
    <property type="entry name" value="Ubiquitin ligase subunit CulD, putative"/>
    <property type="match status" value="1"/>
</dbReference>
<evidence type="ECO:0000256" key="1">
    <source>
        <dbReference type="ARBA" id="ARBA00003264"/>
    </source>
</evidence>
<dbReference type="Gene3D" id="3.40.50.10440">
    <property type="entry name" value="Dihydroxyacetone kinase, domain 1"/>
    <property type="match status" value="1"/>
</dbReference>
<proteinExistence type="inferred from homology"/>
<keyword evidence="8" id="KW-0418">Kinase</keyword>
<evidence type="ECO:0000256" key="12">
    <source>
        <dbReference type="ARBA" id="ARBA00047974"/>
    </source>
</evidence>
<dbReference type="Pfam" id="PF11894">
    <property type="entry name" value="Nup192"/>
    <property type="match status" value="1"/>
</dbReference>
<evidence type="ECO:0008006" key="24">
    <source>
        <dbReference type="Google" id="ProtNLM"/>
    </source>
</evidence>
<evidence type="ECO:0000256" key="15">
    <source>
        <dbReference type="PIRSR" id="PIRSR612734-2"/>
    </source>
</evidence>
<feature type="binding site" evidence="15">
    <location>
        <begin position="2634"/>
        <end position="2637"/>
    </location>
    <ligand>
        <name>substrate</name>
    </ligand>
</feature>
<dbReference type="FunFam" id="1.20.1310.10:FF:000031">
    <property type="entry name" value="Ubiquitin ligase subunit CulD"/>
    <property type="match status" value="1"/>
</dbReference>
<dbReference type="Gene3D" id="3.30.1180.20">
    <property type="entry name" value="Dihydroxyacetone kinase, domain 2"/>
    <property type="match status" value="1"/>
</dbReference>
<feature type="domain" description="DhaK" evidence="21">
    <location>
        <begin position="2587"/>
        <end position="2925"/>
    </location>
</feature>
<dbReference type="PROSITE" id="PS50069">
    <property type="entry name" value="CULLIN_2"/>
    <property type="match status" value="1"/>
</dbReference>
<evidence type="ECO:0000259" key="20">
    <source>
        <dbReference type="PROSITE" id="PS51480"/>
    </source>
</evidence>
<dbReference type="FunFam" id="1.25.40.340:FF:000001">
    <property type="entry name" value="Dihydroxyacetone kinase 1"/>
    <property type="match status" value="1"/>
</dbReference>
<dbReference type="SUPFAM" id="SSF74788">
    <property type="entry name" value="Cullin repeat-like"/>
    <property type="match status" value="1"/>
</dbReference>
<dbReference type="FunFam" id="3.40.50.10440:FF:000002">
    <property type="entry name" value="Dihydroxyacetone kinase"/>
    <property type="match status" value="1"/>
</dbReference>
<dbReference type="SUPFAM" id="SSF46785">
    <property type="entry name" value="Winged helix' DNA-binding domain"/>
    <property type="match status" value="1"/>
</dbReference>
<dbReference type="InterPro" id="IPR036117">
    <property type="entry name" value="DhaL_dom_sf"/>
</dbReference>
<feature type="active site" description="Tele-hemiaminal-histidine intermediate" evidence="14">
    <location>
        <position position="2801"/>
    </location>
</feature>
<feature type="domain" description="DhaL" evidence="20">
    <location>
        <begin position="2962"/>
        <end position="3164"/>
    </location>
</feature>
<evidence type="ECO:0000256" key="8">
    <source>
        <dbReference type="ARBA" id="ARBA00022777"/>
    </source>
</evidence>
<dbReference type="Gene3D" id="1.25.40.340">
    <property type="match status" value="1"/>
</dbReference>
<dbReference type="InterPro" id="IPR004006">
    <property type="entry name" value="DhaK_dom"/>
</dbReference>
<dbReference type="SUPFAM" id="SSF101473">
    <property type="entry name" value="DhaL-like"/>
    <property type="match status" value="1"/>
</dbReference>
<gene>
    <name evidence="22" type="ORF">FE257_006378</name>
</gene>
<feature type="compositionally biased region" description="Basic and acidic residues" evidence="18">
    <location>
        <begin position="1698"/>
        <end position="1716"/>
    </location>
</feature>
<dbReference type="InterPro" id="IPR012734">
    <property type="entry name" value="DhaK_ATP"/>
</dbReference>
<dbReference type="Gene3D" id="1.10.10.10">
    <property type="entry name" value="Winged helix-like DNA-binding domain superfamily/Winged helix DNA-binding domain"/>
    <property type="match status" value="1"/>
</dbReference>
<evidence type="ECO:0000256" key="7">
    <source>
        <dbReference type="ARBA" id="ARBA00022741"/>
    </source>
</evidence>
<dbReference type="GO" id="GO:0005524">
    <property type="term" value="F:ATP binding"/>
    <property type="evidence" value="ECO:0007669"/>
    <property type="project" value="UniProtKB-KW"/>
</dbReference>
<feature type="compositionally biased region" description="Low complexity" evidence="18">
    <location>
        <begin position="1768"/>
        <end position="1779"/>
    </location>
</feature>
<comment type="function">
    <text evidence="1">Catalyzes both the phosphorylation of dihydroxyacetone and of glyceraldehyde.</text>
</comment>
<keyword evidence="7" id="KW-0547">Nucleotide-binding</keyword>
<feature type="region of interest" description="Disordered" evidence="18">
    <location>
        <begin position="1698"/>
        <end position="1784"/>
    </location>
</feature>
<dbReference type="SMART" id="SM00182">
    <property type="entry name" value="CULLIN"/>
    <property type="match status" value="1"/>
</dbReference>
<dbReference type="SMART" id="SM00884">
    <property type="entry name" value="Cullin_Nedd8"/>
    <property type="match status" value="1"/>
</dbReference>
<evidence type="ECO:0000256" key="2">
    <source>
        <dbReference type="ARBA" id="ARBA00004778"/>
    </source>
</evidence>
<dbReference type="InterPro" id="IPR045093">
    <property type="entry name" value="Cullin"/>
</dbReference>
<comment type="similarity">
    <text evidence="3 16 17">Belongs to the cullin family.</text>
</comment>
<evidence type="ECO:0000256" key="17">
    <source>
        <dbReference type="RuleBase" id="RU003829"/>
    </source>
</evidence>
<organism evidence="22 23">
    <name type="scientific">Aspergillus nanangensis</name>
    <dbReference type="NCBI Taxonomy" id="2582783"/>
    <lineage>
        <taxon>Eukaryota</taxon>
        <taxon>Fungi</taxon>
        <taxon>Dikarya</taxon>
        <taxon>Ascomycota</taxon>
        <taxon>Pezizomycotina</taxon>
        <taxon>Eurotiomycetes</taxon>
        <taxon>Eurotiomycetidae</taxon>
        <taxon>Eurotiales</taxon>
        <taxon>Aspergillaceae</taxon>
        <taxon>Aspergillus</taxon>
        <taxon>Aspergillus subgen. Circumdati</taxon>
    </lineage>
</organism>
<dbReference type="PANTHER" id="PTHR11932">
    <property type="entry name" value="CULLIN"/>
    <property type="match status" value="1"/>
</dbReference>
<evidence type="ECO:0000256" key="16">
    <source>
        <dbReference type="PROSITE-ProRule" id="PRU00330"/>
    </source>
</evidence>
<reference evidence="22" key="2">
    <citation type="submission" date="2020-02" db="EMBL/GenBank/DDBJ databases">
        <authorList>
            <person name="Gilchrist C.L.M."/>
            <person name="Chooi Y.-H."/>
        </authorList>
    </citation>
    <scope>NUCLEOTIDE SEQUENCE</scope>
    <source>
        <strain evidence="22">MST-FP2251</strain>
    </source>
</reference>
<evidence type="ECO:0000256" key="3">
    <source>
        <dbReference type="ARBA" id="ARBA00006019"/>
    </source>
</evidence>
<keyword evidence="23" id="KW-1185">Reference proteome</keyword>
<dbReference type="SMART" id="SM01120">
    <property type="entry name" value="Dak2"/>
    <property type="match status" value="1"/>
</dbReference>
<dbReference type="InterPro" id="IPR004007">
    <property type="entry name" value="DhaL_dom"/>
</dbReference>
<evidence type="ECO:0000259" key="19">
    <source>
        <dbReference type="PROSITE" id="PS50069"/>
    </source>
</evidence>
<dbReference type="InterPro" id="IPR021827">
    <property type="entry name" value="Nup186/Nup192/Nup205"/>
</dbReference>
<dbReference type="InterPro" id="IPR016158">
    <property type="entry name" value="Cullin_homology"/>
</dbReference>
<evidence type="ECO:0000256" key="10">
    <source>
        <dbReference type="ARBA" id="ARBA00022840"/>
    </source>
</evidence>
<dbReference type="Pfam" id="PF02733">
    <property type="entry name" value="Dak1"/>
    <property type="match status" value="1"/>
</dbReference>
<comment type="caution">
    <text evidence="22">The sequence shown here is derived from an EMBL/GenBank/DDBJ whole genome shotgun (WGS) entry which is preliminary data.</text>
</comment>
<dbReference type="Gene3D" id="1.20.1310.10">
    <property type="entry name" value="Cullin Repeats"/>
    <property type="match status" value="4"/>
</dbReference>
<feature type="binding site" evidence="15">
    <location>
        <position position="2691"/>
    </location>
    <ligand>
        <name>substrate</name>
    </ligand>
</feature>
<dbReference type="Pfam" id="PF00888">
    <property type="entry name" value="Cullin"/>
    <property type="match status" value="1"/>
</dbReference>
<dbReference type="InterPro" id="IPR001373">
    <property type="entry name" value="Cullin_N"/>
</dbReference>
<feature type="region of interest" description="Disordered" evidence="18">
    <location>
        <begin position="570"/>
        <end position="589"/>
    </location>
</feature>
<evidence type="ECO:0000256" key="18">
    <source>
        <dbReference type="SAM" id="MobiDB-lite"/>
    </source>
</evidence>
<dbReference type="Pfam" id="PF10557">
    <property type="entry name" value="Cullin_Nedd8"/>
    <property type="match status" value="1"/>
</dbReference>
<keyword evidence="5" id="KW-1017">Isopeptide bond</keyword>
<evidence type="ECO:0000256" key="6">
    <source>
        <dbReference type="ARBA" id="ARBA00022679"/>
    </source>
</evidence>